<dbReference type="STRING" id="159449.B4N89_16035"/>
<reference evidence="2 3" key="1">
    <citation type="submission" date="2017-03" db="EMBL/GenBank/DDBJ databases">
        <title>Draft genome sequence of Streptomyces scabrisporus NF3, endophyte isolated from Amphipterygium adstringens.</title>
        <authorList>
            <person name="Vazquez M."/>
            <person name="Ceapa C.D."/>
            <person name="Rodriguez Luna D."/>
            <person name="Sanchez Esquivel S."/>
        </authorList>
    </citation>
    <scope>NUCLEOTIDE SEQUENCE [LARGE SCALE GENOMIC DNA]</scope>
    <source>
        <strain evidence="2 3">NF3</strain>
    </source>
</reference>
<evidence type="ECO:0000313" key="2">
    <source>
        <dbReference type="EMBL" id="OPC82240.1"/>
    </source>
</evidence>
<gene>
    <name evidence="2" type="ORF">B4N89_16035</name>
</gene>
<organism evidence="2 3">
    <name type="scientific">Embleya scabrispora</name>
    <dbReference type="NCBI Taxonomy" id="159449"/>
    <lineage>
        <taxon>Bacteria</taxon>
        <taxon>Bacillati</taxon>
        <taxon>Actinomycetota</taxon>
        <taxon>Actinomycetes</taxon>
        <taxon>Kitasatosporales</taxon>
        <taxon>Streptomycetaceae</taxon>
        <taxon>Embleya</taxon>
    </lineage>
</organism>
<dbReference type="OrthoDB" id="5241763at2"/>
<name>A0A1T3P028_9ACTN</name>
<dbReference type="InterPro" id="IPR036597">
    <property type="entry name" value="Fido-like_dom_sf"/>
</dbReference>
<keyword evidence="3" id="KW-1185">Reference proteome</keyword>
<dbReference type="InterPro" id="IPR003812">
    <property type="entry name" value="Fido"/>
</dbReference>
<dbReference type="RefSeq" id="WP_078976508.1">
    <property type="nucleotide sequence ID" value="NZ_MWQN01000001.1"/>
</dbReference>
<feature type="domain" description="Fido" evidence="1">
    <location>
        <begin position="106"/>
        <end position="245"/>
    </location>
</feature>
<dbReference type="EMBL" id="MWQN01000001">
    <property type="protein sequence ID" value="OPC82240.1"/>
    <property type="molecule type" value="Genomic_DNA"/>
</dbReference>
<proteinExistence type="predicted"/>
<dbReference type="Gene3D" id="1.10.3290.10">
    <property type="entry name" value="Fido-like domain"/>
    <property type="match status" value="1"/>
</dbReference>
<sequence>MSTATDPLAALALLPGVPESVEDTRTAVDRLLGHRTMRRRSMDISAESALRGARASAALEGVDWSLEEIRRRTDYSSSLDDGGAVVAGALRLSAEIGTLLGTWGHSPLQVLARLHVVAAADAVPAEVLGRPRRDDESSAGQLPADEVAARLDGLSRLLLAPSAAPAVVVAAVTHGEILSLAPFGWGNGLIARAAQRIVLITRGLDPKGAAVPEVGHLELGVDAYAEALRAYESGTAEGVATWIRHCAEAMTLGARESVAVCEAVMRGI</sequence>
<protein>
    <submittedName>
        <fullName evidence="2">Oxidoreductase</fullName>
    </submittedName>
</protein>
<evidence type="ECO:0000313" key="3">
    <source>
        <dbReference type="Proteomes" id="UP000190037"/>
    </source>
</evidence>
<dbReference type="PROSITE" id="PS51459">
    <property type="entry name" value="FIDO"/>
    <property type="match status" value="1"/>
</dbReference>
<dbReference type="AlphaFoldDB" id="A0A1T3P028"/>
<dbReference type="eggNOG" id="COG3177">
    <property type="taxonomic scope" value="Bacteria"/>
</dbReference>
<comment type="caution">
    <text evidence="2">The sequence shown here is derived from an EMBL/GenBank/DDBJ whole genome shotgun (WGS) entry which is preliminary data.</text>
</comment>
<dbReference type="SUPFAM" id="SSF140931">
    <property type="entry name" value="Fic-like"/>
    <property type="match status" value="1"/>
</dbReference>
<evidence type="ECO:0000259" key="1">
    <source>
        <dbReference type="PROSITE" id="PS51459"/>
    </source>
</evidence>
<dbReference type="Proteomes" id="UP000190037">
    <property type="component" value="Unassembled WGS sequence"/>
</dbReference>
<accession>A0A1T3P028</accession>